<proteinExistence type="predicted"/>
<dbReference type="HOGENOM" id="CLU_1391933_0_0_1"/>
<protein>
    <submittedName>
        <fullName evidence="2">Uncharacterized protein</fullName>
    </submittedName>
</protein>
<dbReference type="Gramene" id="ERN09966">
    <property type="protein sequence ID" value="ERN09966"/>
    <property type="gene ID" value="AMTR_s00013p00206580"/>
</dbReference>
<dbReference type="EMBL" id="KI392979">
    <property type="protein sequence ID" value="ERN09966.1"/>
    <property type="molecule type" value="Genomic_DNA"/>
</dbReference>
<name>W1PQH4_AMBTC</name>
<feature type="region of interest" description="Disordered" evidence="1">
    <location>
        <begin position="1"/>
        <end position="22"/>
    </location>
</feature>
<organism evidence="2 3">
    <name type="scientific">Amborella trichopoda</name>
    <dbReference type="NCBI Taxonomy" id="13333"/>
    <lineage>
        <taxon>Eukaryota</taxon>
        <taxon>Viridiplantae</taxon>
        <taxon>Streptophyta</taxon>
        <taxon>Embryophyta</taxon>
        <taxon>Tracheophyta</taxon>
        <taxon>Spermatophyta</taxon>
        <taxon>Magnoliopsida</taxon>
        <taxon>Amborellales</taxon>
        <taxon>Amborellaceae</taxon>
        <taxon>Amborella</taxon>
    </lineage>
</organism>
<evidence type="ECO:0000313" key="2">
    <source>
        <dbReference type="EMBL" id="ERN09966.1"/>
    </source>
</evidence>
<gene>
    <name evidence="2" type="ORF">AMTR_s00013p00206580</name>
</gene>
<keyword evidence="3" id="KW-1185">Reference proteome</keyword>
<dbReference type="AlphaFoldDB" id="W1PQH4"/>
<evidence type="ECO:0000313" key="3">
    <source>
        <dbReference type="Proteomes" id="UP000017836"/>
    </source>
</evidence>
<dbReference type="Proteomes" id="UP000017836">
    <property type="component" value="Unassembled WGS sequence"/>
</dbReference>
<reference evidence="3" key="1">
    <citation type="journal article" date="2013" name="Science">
        <title>The Amborella genome and the evolution of flowering plants.</title>
        <authorList>
            <consortium name="Amborella Genome Project"/>
        </authorList>
    </citation>
    <scope>NUCLEOTIDE SEQUENCE [LARGE SCALE GENOMIC DNA]</scope>
</reference>
<feature type="compositionally biased region" description="Basic and acidic residues" evidence="1">
    <location>
        <begin position="1"/>
        <end position="11"/>
    </location>
</feature>
<accession>W1PQH4</accession>
<sequence>MPKAKRWEPSKNYRGNPHNLMPPIKQEFDNLQPNEVIPYFKPDEVIVDDMQEAYQSAMCIMMLIFDDINESYMLDRVHRQFGAKQGTARNPLVFGKRSSRQEVYEAWYNLGSHPIIHNVTNPPKDIFQPHNQEEEAVVLAHEPQYIMRPQGYEDQLVSAVQASTIILAEALTLRQKWYLGVYNRVNNAFETLSKFVPVDMIDIESKIENLQR</sequence>
<evidence type="ECO:0000256" key="1">
    <source>
        <dbReference type="SAM" id="MobiDB-lite"/>
    </source>
</evidence>